<dbReference type="AlphaFoldDB" id="A0A3S0J4L6"/>
<dbReference type="InterPro" id="IPR044925">
    <property type="entry name" value="His-Me_finger_sf"/>
</dbReference>
<comment type="similarity">
    <text evidence="1 8">Belongs to the peptidase S1B family.</text>
</comment>
<dbReference type="InterPro" id="IPR040255">
    <property type="entry name" value="Non-specific_endonuclease"/>
</dbReference>
<gene>
    <name evidence="12" type="ORF">EJP69_16995</name>
</gene>
<feature type="region of interest" description="Disordered" evidence="9">
    <location>
        <begin position="326"/>
        <end position="371"/>
    </location>
</feature>
<organism evidence="12 13">
    <name type="scientific">Variovorax gossypii</name>
    <dbReference type="NCBI Taxonomy" id="1679495"/>
    <lineage>
        <taxon>Bacteria</taxon>
        <taxon>Pseudomonadati</taxon>
        <taxon>Pseudomonadota</taxon>
        <taxon>Betaproteobacteria</taxon>
        <taxon>Burkholderiales</taxon>
        <taxon>Comamonadaceae</taxon>
        <taxon>Variovorax</taxon>
    </lineage>
</organism>
<dbReference type="Pfam" id="PF13365">
    <property type="entry name" value="Trypsin_2"/>
    <property type="match status" value="1"/>
</dbReference>
<keyword evidence="12" id="KW-0540">Nuclease</keyword>
<dbReference type="OrthoDB" id="513782at2"/>
<keyword evidence="5 8" id="KW-0720">Serine protease</keyword>
<evidence type="ECO:0000313" key="13">
    <source>
        <dbReference type="Proteomes" id="UP000267418"/>
    </source>
</evidence>
<evidence type="ECO:0000256" key="1">
    <source>
        <dbReference type="ARBA" id="ARBA00008764"/>
    </source>
</evidence>
<evidence type="ECO:0000259" key="11">
    <source>
        <dbReference type="SMART" id="SM00892"/>
    </source>
</evidence>
<evidence type="ECO:0000256" key="5">
    <source>
        <dbReference type="ARBA" id="ARBA00022825"/>
    </source>
</evidence>
<name>A0A3S0J4L6_9BURK</name>
<dbReference type="SUPFAM" id="SSF54060">
    <property type="entry name" value="His-Me finger endonucleases"/>
    <property type="match status" value="1"/>
</dbReference>
<evidence type="ECO:0000313" key="12">
    <source>
        <dbReference type="EMBL" id="RTQ33229.1"/>
    </source>
</evidence>
<feature type="domain" description="ENPP1-3/EXOG-like endonuclease/phosphodiesterase" evidence="10">
    <location>
        <begin position="472"/>
        <end position="700"/>
    </location>
</feature>
<evidence type="ECO:0000256" key="4">
    <source>
        <dbReference type="ARBA" id="ARBA00022801"/>
    </source>
</evidence>
<protein>
    <recommendedName>
        <fullName evidence="8">Serine protease</fullName>
        <ecNumber evidence="8">3.4.21.-</ecNumber>
    </recommendedName>
</protein>
<comment type="caution">
    <text evidence="12">The sequence shown here is derived from an EMBL/GenBank/DDBJ whole genome shotgun (WGS) entry which is preliminary data.</text>
</comment>
<keyword evidence="4 8" id="KW-0378">Hydrolase</keyword>
<evidence type="ECO:0000256" key="9">
    <source>
        <dbReference type="SAM" id="MobiDB-lite"/>
    </source>
</evidence>
<dbReference type="InterPro" id="IPR001604">
    <property type="entry name" value="Endo_G_ENPP1-like_dom"/>
</dbReference>
<reference evidence="12 13" key="1">
    <citation type="submission" date="2018-12" db="EMBL/GenBank/DDBJ databases">
        <title>The genome of Variovorax gossypii DSM 100435.</title>
        <authorList>
            <person name="Gao J."/>
            <person name="Sun J."/>
        </authorList>
    </citation>
    <scope>NUCLEOTIDE SEQUENCE [LARGE SCALE GENOMIC DNA]</scope>
    <source>
        <strain evidence="12 13">DSM 100435</strain>
    </source>
</reference>
<accession>A0A3S0J4L6</accession>
<dbReference type="Gene3D" id="2.40.10.10">
    <property type="entry name" value="Trypsin-like serine proteases"/>
    <property type="match status" value="2"/>
</dbReference>
<keyword evidence="3" id="KW-0732">Signal</keyword>
<dbReference type="CDD" id="cd00091">
    <property type="entry name" value="NUC"/>
    <property type="match status" value="1"/>
</dbReference>
<feature type="domain" description="DNA/RNA non-specific endonuclease/pyrophosphatase/phosphodiesterase" evidence="11">
    <location>
        <begin position="471"/>
        <end position="700"/>
    </location>
</feature>
<dbReference type="GO" id="GO:0046872">
    <property type="term" value="F:metal ion binding"/>
    <property type="evidence" value="ECO:0007669"/>
    <property type="project" value="UniProtKB-KW"/>
</dbReference>
<evidence type="ECO:0000256" key="8">
    <source>
        <dbReference type="RuleBase" id="RU004296"/>
    </source>
</evidence>
<sequence>MRFTPKSRAFTRRNAVNEEAIDAFKASLQSTAAEREQVRKLVAEGRWRDAEPDVERSRAYATRHRTLMSSSGAESITGATEDFQRASFLSQGARSARAVGYVEVNYGTRAEIGTGFMVSPALFITNRHVIQHESAARGTQVTFFRELDERGVPKPTTTFLLDPDRFALFSPDDQLDYALVALGRRQSGEAEAGDLGFCALSDQPDKHVLGMNTNIVQHPSGWPKMITVRNNILTARTDRTLLYETDTEQGSSGSPVFNDDWQLVALHHWGEPFIDRNALGDKPPVNVNEGVRISAIYRDLASRLSGLPAQWQSLLRDALALGDPGSAAAVGSDRRLSPPRPSAREAKEVEITNPTTELHTMDTPSSASPSSSIRLTVPIELTISIGQAVQAQPVVVDASRSSLASTSLQPKVLARGAEAVQVDQDYGNRNGYDSAFVPGLELPLPQPSPALAKQVAPLRAEEPDAAEGELKYEHFSLKLNKSKRIALFTATNIDGETYLEIDRKTGQPNASEGEVWFKDPRVSASFVLDQSFYSAWSTYFDRGHLTRRTDPTWGSAEDAARANADTFHFTNCSPQHFRFNQSARYWQGLERYVLENGTLAGDVRRRLAVFQGPIFDDKIDLWADDVQIPSSFFKVVVWQGQAGPRAVGLVADQSKLLSEPRRSLGSPQALASVDVNQWRVPIEKIEARTGLDFGELVRRADTIADDGQPRVGEGLVLVRSFESIRL</sequence>
<dbReference type="PANTHER" id="PTHR13966">
    <property type="entry name" value="ENDONUCLEASE RELATED"/>
    <property type="match status" value="1"/>
</dbReference>
<evidence type="ECO:0000256" key="2">
    <source>
        <dbReference type="ARBA" id="ARBA00022670"/>
    </source>
</evidence>
<dbReference type="PRINTS" id="PR00839">
    <property type="entry name" value="V8PROTEASE"/>
</dbReference>
<keyword evidence="2 8" id="KW-0645">Protease</keyword>
<proteinExistence type="inferred from homology"/>
<evidence type="ECO:0000256" key="3">
    <source>
        <dbReference type="ARBA" id="ARBA00022729"/>
    </source>
</evidence>
<dbReference type="Pfam" id="PF01223">
    <property type="entry name" value="Endonuclease_NS"/>
    <property type="match status" value="1"/>
</dbReference>
<dbReference type="EMBL" id="RXOE01000004">
    <property type="protein sequence ID" value="RTQ33229.1"/>
    <property type="molecule type" value="Genomic_DNA"/>
</dbReference>
<dbReference type="GO" id="GO:0008236">
    <property type="term" value="F:serine-type peptidase activity"/>
    <property type="evidence" value="ECO:0007669"/>
    <property type="project" value="UniProtKB-KW"/>
</dbReference>
<dbReference type="GO" id="GO:0006508">
    <property type="term" value="P:proteolysis"/>
    <property type="evidence" value="ECO:0007669"/>
    <property type="project" value="UniProtKB-KW"/>
</dbReference>
<dbReference type="SUPFAM" id="SSF50494">
    <property type="entry name" value="Trypsin-like serine proteases"/>
    <property type="match status" value="1"/>
</dbReference>
<dbReference type="SMART" id="SM00892">
    <property type="entry name" value="Endonuclease_NS"/>
    <property type="match status" value="1"/>
</dbReference>
<dbReference type="Proteomes" id="UP000267418">
    <property type="component" value="Unassembled WGS sequence"/>
</dbReference>
<evidence type="ECO:0000256" key="6">
    <source>
        <dbReference type="PIRSR" id="PIRSR640255-1"/>
    </source>
</evidence>
<keyword evidence="13" id="KW-1185">Reference proteome</keyword>
<evidence type="ECO:0000259" key="10">
    <source>
        <dbReference type="SMART" id="SM00477"/>
    </source>
</evidence>
<feature type="active site" description="Proton acceptor" evidence="6">
    <location>
        <position position="544"/>
    </location>
</feature>
<dbReference type="InterPro" id="IPR009003">
    <property type="entry name" value="Peptidase_S1_PA"/>
</dbReference>
<keyword evidence="12" id="KW-0255">Endonuclease</keyword>
<feature type="compositionally biased region" description="Basic and acidic residues" evidence="9">
    <location>
        <begin position="332"/>
        <end position="350"/>
    </location>
</feature>
<dbReference type="EC" id="3.4.21.-" evidence="8"/>
<dbReference type="InterPro" id="IPR020821">
    <property type="entry name" value="ENPP1-3/EXOG-like_nuc-like"/>
</dbReference>
<dbReference type="InterPro" id="IPR043504">
    <property type="entry name" value="Peptidase_S1_PA_chymotrypsin"/>
</dbReference>
<evidence type="ECO:0000256" key="7">
    <source>
        <dbReference type="PIRSR" id="PIRSR640255-2"/>
    </source>
</evidence>
<dbReference type="InterPro" id="IPR044929">
    <property type="entry name" value="DNA/RNA_non-sp_Endonuclease_sf"/>
</dbReference>
<dbReference type="GO" id="GO:0003676">
    <property type="term" value="F:nucleic acid binding"/>
    <property type="evidence" value="ECO:0007669"/>
    <property type="project" value="InterPro"/>
</dbReference>
<dbReference type="InterPro" id="IPR008256">
    <property type="entry name" value="Peptidase_S1B"/>
</dbReference>
<dbReference type="GO" id="GO:0004519">
    <property type="term" value="F:endonuclease activity"/>
    <property type="evidence" value="ECO:0007669"/>
    <property type="project" value="UniProtKB-KW"/>
</dbReference>
<dbReference type="PANTHER" id="PTHR13966:SF5">
    <property type="entry name" value="ENDONUCLEASE G, MITOCHONDRIAL"/>
    <property type="match status" value="1"/>
</dbReference>
<feature type="binding site" evidence="7">
    <location>
        <position position="580"/>
    </location>
    <ligand>
        <name>Mg(2+)</name>
        <dbReference type="ChEBI" id="CHEBI:18420"/>
        <note>catalytic</note>
    </ligand>
</feature>
<dbReference type="Gene3D" id="3.40.570.10">
    <property type="entry name" value="Extracellular Endonuclease, subunit A"/>
    <property type="match status" value="1"/>
</dbReference>
<keyword evidence="7" id="KW-0479">Metal-binding</keyword>
<dbReference type="SMART" id="SM00477">
    <property type="entry name" value="NUC"/>
    <property type="match status" value="1"/>
</dbReference>